<evidence type="ECO:0000313" key="2">
    <source>
        <dbReference type="RefSeq" id="XP_045559940.1"/>
    </source>
</evidence>
<keyword evidence="1" id="KW-1185">Reference proteome</keyword>
<organism evidence="1 2">
    <name type="scientific">Salmo salar</name>
    <name type="common">Atlantic salmon</name>
    <dbReference type="NCBI Taxonomy" id="8030"/>
    <lineage>
        <taxon>Eukaryota</taxon>
        <taxon>Metazoa</taxon>
        <taxon>Chordata</taxon>
        <taxon>Craniata</taxon>
        <taxon>Vertebrata</taxon>
        <taxon>Euteleostomi</taxon>
        <taxon>Actinopterygii</taxon>
        <taxon>Neopterygii</taxon>
        <taxon>Teleostei</taxon>
        <taxon>Protacanthopterygii</taxon>
        <taxon>Salmoniformes</taxon>
        <taxon>Salmonidae</taxon>
        <taxon>Salmoninae</taxon>
        <taxon>Salmo</taxon>
    </lineage>
</organism>
<sequence>MQPKAMQSLRFALQPAVVDISVKWNVPKGVSVTPLSPPIRVVFQGQRAILYAQLTGESSGDTEGSVTVKYSLAKQPVENQLSFILKPAEDTGMAIHKLGAQTLICSMEMEEREGDRGKEGGVKEKVVELSVQSGVSSAFTAFIAVHKGDGEALQGQLLRRQVPTPNFDSPAPTSKPVRDLLLQLISLQKASGSWVLEAALSEVLAKTEEEVSKPKPAQVDQEVWATVLALVWLYGFKMEAQEDWQFVAMKAVSWIQAQKVASVSECVQAGKTLLGCQVQKTPWDSERFTLPVLSLSPTRLLLYLGSKTCVTLPAPSPLLQANWWS</sequence>
<accession>A0ABM3DMC9</accession>
<dbReference type="PANTHER" id="PTHR45737:SF6">
    <property type="entry name" value="VON WILLEBRAND FACTOR A DOMAIN-CONTAINING PROTEIN 5A"/>
    <property type="match status" value="1"/>
</dbReference>
<evidence type="ECO:0000313" key="1">
    <source>
        <dbReference type="Proteomes" id="UP001652741"/>
    </source>
</evidence>
<reference evidence="2" key="1">
    <citation type="submission" date="2025-08" db="UniProtKB">
        <authorList>
            <consortium name="RefSeq"/>
        </authorList>
    </citation>
    <scope>IDENTIFICATION</scope>
</reference>
<dbReference type="GeneID" id="106581362"/>
<dbReference type="PANTHER" id="PTHR45737">
    <property type="entry name" value="VON WILLEBRAND FACTOR A DOMAIN-CONTAINING PROTEIN 5A"/>
    <property type="match status" value="1"/>
</dbReference>
<protein>
    <submittedName>
        <fullName evidence="2">von Willebrand factor A domain-containing protein 5A</fullName>
    </submittedName>
</protein>
<gene>
    <name evidence="2" type="primary">LOC106581362</name>
</gene>
<dbReference type="RefSeq" id="XP_045559940.1">
    <property type="nucleotide sequence ID" value="XM_045703984.1"/>
</dbReference>
<dbReference type="Proteomes" id="UP001652741">
    <property type="component" value="Chromosome ssa20"/>
</dbReference>
<proteinExistence type="predicted"/>
<name>A0ABM3DMC9_SALSA</name>